<dbReference type="SMART" id="SM00507">
    <property type="entry name" value="HNHc"/>
    <property type="match status" value="1"/>
</dbReference>
<dbReference type="RefSeq" id="WP_092671620.1">
    <property type="nucleotide sequence ID" value="NZ_FOGC01000001.1"/>
</dbReference>
<evidence type="ECO:0000313" key="2">
    <source>
        <dbReference type="EMBL" id="SEQ12476.1"/>
    </source>
</evidence>
<organism evidence="2 3">
    <name type="scientific">Rosenbergiella nectarea</name>
    <dbReference type="NCBI Taxonomy" id="988801"/>
    <lineage>
        <taxon>Bacteria</taxon>
        <taxon>Pseudomonadati</taxon>
        <taxon>Pseudomonadota</taxon>
        <taxon>Gammaproteobacteria</taxon>
        <taxon>Enterobacterales</taxon>
        <taxon>Erwiniaceae</taxon>
        <taxon>Rosenbergiella</taxon>
    </lineage>
</organism>
<keyword evidence="2" id="KW-0540">Nuclease</keyword>
<dbReference type="STRING" id="988801.SAMN05216522_101271"/>
<evidence type="ECO:0000259" key="1">
    <source>
        <dbReference type="SMART" id="SM00507"/>
    </source>
</evidence>
<dbReference type="InterPro" id="IPR003615">
    <property type="entry name" value="HNH_nuc"/>
</dbReference>
<keyword evidence="3" id="KW-1185">Reference proteome</keyword>
<proteinExistence type="predicted"/>
<dbReference type="GO" id="GO:0004519">
    <property type="term" value="F:endonuclease activity"/>
    <property type="evidence" value="ECO:0007669"/>
    <property type="project" value="UniProtKB-KW"/>
</dbReference>
<feature type="domain" description="HNH nuclease" evidence="1">
    <location>
        <begin position="106"/>
        <end position="162"/>
    </location>
</feature>
<sequence length="227" mass="26071">MNFEEFRIIVNARQAELKAKGLRSNISPAQWEMLKFLFNQGDTFPRNWVPRETLHNLVQQSDYRRRLTELGDEIGLNIERQAGSNAYRLSSLNLKVANPRTYLTKTQKDSLLFNHHYTCQVCSLQDFGNSTGTLQADHKIPLARGGGHNSDNWQTLCHVCNVGKRNACQDCTRDCLQCPWAFPELHGIRVMISLTPADFHKDIALGVNKEYISDWFVNLARSKFDKE</sequence>
<protein>
    <submittedName>
        <fullName evidence="2">HNH endonuclease</fullName>
    </submittedName>
</protein>
<evidence type="ECO:0000313" key="3">
    <source>
        <dbReference type="Proteomes" id="UP000242515"/>
    </source>
</evidence>
<dbReference type="AlphaFoldDB" id="A0A1H9DG71"/>
<dbReference type="Gene3D" id="1.10.30.50">
    <property type="match status" value="1"/>
</dbReference>
<dbReference type="GO" id="GO:0008270">
    <property type="term" value="F:zinc ion binding"/>
    <property type="evidence" value="ECO:0007669"/>
    <property type="project" value="InterPro"/>
</dbReference>
<name>A0A1H9DG71_9GAMM</name>
<dbReference type="GO" id="GO:0003676">
    <property type="term" value="F:nucleic acid binding"/>
    <property type="evidence" value="ECO:0007669"/>
    <property type="project" value="InterPro"/>
</dbReference>
<dbReference type="OrthoDB" id="5292295at2"/>
<dbReference type="Proteomes" id="UP000242515">
    <property type="component" value="Unassembled WGS sequence"/>
</dbReference>
<dbReference type="CDD" id="cd00085">
    <property type="entry name" value="HNHc"/>
    <property type="match status" value="1"/>
</dbReference>
<keyword evidence="2" id="KW-0255">Endonuclease</keyword>
<dbReference type="EMBL" id="FOGC01000001">
    <property type="protein sequence ID" value="SEQ12476.1"/>
    <property type="molecule type" value="Genomic_DNA"/>
</dbReference>
<gene>
    <name evidence="2" type="ORF">SAMN05216522_101271</name>
</gene>
<dbReference type="Pfam" id="PF01844">
    <property type="entry name" value="HNH"/>
    <property type="match status" value="1"/>
</dbReference>
<keyword evidence="2" id="KW-0378">Hydrolase</keyword>
<reference evidence="3" key="1">
    <citation type="submission" date="2016-10" db="EMBL/GenBank/DDBJ databases">
        <authorList>
            <person name="Varghese N."/>
            <person name="Submissions S."/>
        </authorList>
    </citation>
    <scope>NUCLEOTIDE SEQUENCE [LARGE SCALE GENOMIC DNA]</scope>
    <source>
        <strain evidence="3">8N4</strain>
    </source>
</reference>
<accession>A0A1H9DG71</accession>
<dbReference type="InterPro" id="IPR002711">
    <property type="entry name" value="HNH"/>
</dbReference>